<evidence type="ECO:0000313" key="3">
    <source>
        <dbReference type="EMBL" id="CEM52943.1"/>
    </source>
</evidence>
<proteinExistence type="inferred from homology"/>
<reference evidence="3" key="1">
    <citation type="submission" date="2014-11" db="EMBL/GenBank/DDBJ databases">
        <authorList>
            <person name="Otto D Thomas"/>
            <person name="Naeem Raeece"/>
        </authorList>
    </citation>
    <scope>NUCLEOTIDE SEQUENCE</scope>
</reference>
<dbReference type="EMBL" id="CDMZ01005444">
    <property type="protein sequence ID" value="CEM52943.1"/>
    <property type="molecule type" value="Genomic_DNA"/>
</dbReference>
<keyword evidence="2" id="KW-0677">Repeat</keyword>
<accession>A0A0G4I7G0</accession>
<name>A0A0G4I7G0_9ALVE</name>
<dbReference type="GO" id="GO:0043226">
    <property type="term" value="C:organelle"/>
    <property type="evidence" value="ECO:0007669"/>
    <property type="project" value="UniProtKB-ARBA"/>
</dbReference>
<evidence type="ECO:0000256" key="2">
    <source>
        <dbReference type="ARBA" id="ARBA00022737"/>
    </source>
</evidence>
<dbReference type="InterPro" id="IPR011992">
    <property type="entry name" value="EF-hand-dom_pair"/>
</dbReference>
<gene>
    <name evidence="3" type="ORF">Cvel_11622</name>
</gene>
<protein>
    <recommendedName>
        <fullName evidence="4">EF-hand domain-containing protein</fullName>
    </recommendedName>
</protein>
<dbReference type="VEuPathDB" id="CryptoDB:Cvel_11622"/>
<evidence type="ECO:0008006" key="4">
    <source>
        <dbReference type="Google" id="ProtNLM"/>
    </source>
</evidence>
<dbReference type="PANTHER" id="PTHR46763:SF1">
    <property type="entry name" value="DYNEIN REGULATORY COMPLEX PROTEIN 8"/>
    <property type="match status" value="1"/>
</dbReference>
<dbReference type="PhylomeDB" id="A0A0G4I7G0"/>
<evidence type="ECO:0000256" key="1">
    <source>
        <dbReference type="ARBA" id="ARBA00005253"/>
    </source>
</evidence>
<dbReference type="PANTHER" id="PTHR46763">
    <property type="entry name" value="DYNEIN REGULATORY COMPLEX PROTEIN 8"/>
    <property type="match status" value="1"/>
</dbReference>
<dbReference type="GO" id="GO:0005509">
    <property type="term" value="F:calcium ion binding"/>
    <property type="evidence" value="ECO:0007669"/>
    <property type="project" value="InterPro"/>
</dbReference>
<sequence>MDGIRMERLKAIIKEAFGHFDSVDQGTILHEEVPAVFRYLGQFPSETEVVEKIIKEMQEGDPSVHATTYEAFESVMLKAILNHEYDPEDCDTLLMAFRVLDPERKGYIEVQQMRDYLASGSFGFRPKEITDFLEFAKDKDGPQDKIYYEDYVAKLTDFVDNHLNSVFKAIR</sequence>
<dbReference type="SUPFAM" id="SSF47473">
    <property type="entry name" value="EF-hand"/>
    <property type="match status" value="1"/>
</dbReference>
<organism evidence="3">
    <name type="scientific">Chromera velia CCMP2878</name>
    <dbReference type="NCBI Taxonomy" id="1169474"/>
    <lineage>
        <taxon>Eukaryota</taxon>
        <taxon>Sar</taxon>
        <taxon>Alveolata</taxon>
        <taxon>Colpodellida</taxon>
        <taxon>Chromeraceae</taxon>
        <taxon>Chromera</taxon>
    </lineage>
</organism>
<dbReference type="AlphaFoldDB" id="A0A0G4I7G0"/>
<dbReference type="Gene3D" id="1.10.238.10">
    <property type="entry name" value="EF-hand"/>
    <property type="match status" value="2"/>
</dbReference>
<dbReference type="FunFam" id="1.10.238.10:FF:000178">
    <property type="entry name" value="Calmodulin-2 A"/>
    <property type="match status" value="1"/>
</dbReference>
<comment type="similarity">
    <text evidence="1">Belongs to the centrin family.</text>
</comment>